<feature type="transmembrane region" description="Helical" evidence="5">
    <location>
        <begin position="246"/>
        <end position="267"/>
    </location>
</feature>
<keyword evidence="3 5" id="KW-1133">Transmembrane helix</keyword>
<feature type="domain" description="ABC transmembrane type-1" evidence="6">
    <location>
        <begin position="89"/>
        <end position="300"/>
    </location>
</feature>
<dbReference type="GO" id="GO:0005886">
    <property type="term" value="C:plasma membrane"/>
    <property type="evidence" value="ECO:0007669"/>
    <property type="project" value="UniProtKB-SubCell"/>
</dbReference>
<feature type="transmembrane region" description="Helical" evidence="5">
    <location>
        <begin position="174"/>
        <end position="197"/>
    </location>
</feature>
<dbReference type="InterPro" id="IPR000515">
    <property type="entry name" value="MetI-like"/>
</dbReference>
<gene>
    <name evidence="7" type="ORF">KTS37_17180</name>
</gene>
<dbReference type="PANTHER" id="PTHR43879">
    <property type="entry name" value="ABC TRANSPORTER PERMEASE PROTEIN"/>
    <property type="match status" value="1"/>
</dbReference>
<dbReference type="GO" id="GO:0055085">
    <property type="term" value="P:transmembrane transport"/>
    <property type="evidence" value="ECO:0007669"/>
    <property type="project" value="InterPro"/>
</dbReference>
<dbReference type="Proteomes" id="UP001166304">
    <property type="component" value="Unassembled WGS sequence"/>
</dbReference>
<comment type="caution">
    <text evidence="7">The sequence shown here is derived from an EMBL/GenBank/DDBJ whole genome shotgun (WGS) entry which is preliminary data.</text>
</comment>
<dbReference type="PROSITE" id="PS50928">
    <property type="entry name" value="ABC_TM1"/>
    <property type="match status" value="1"/>
</dbReference>
<organism evidence="7 8">
    <name type="scientific">Haloarcula salina</name>
    <dbReference type="NCBI Taxonomy" id="1429914"/>
    <lineage>
        <taxon>Archaea</taxon>
        <taxon>Methanobacteriati</taxon>
        <taxon>Methanobacteriota</taxon>
        <taxon>Stenosarchaea group</taxon>
        <taxon>Halobacteria</taxon>
        <taxon>Halobacteriales</taxon>
        <taxon>Haloarculaceae</taxon>
        <taxon>Haloarcula</taxon>
    </lineage>
</organism>
<reference evidence="7" key="1">
    <citation type="submission" date="2021-06" db="EMBL/GenBank/DDBJ databases">
        <title>New haloarchaea isolates fom saline soil.</title>
        <authorList>
            <person name="Duran-Viseras A."/>
            <person name="Sanchez-Porro C.S."/>
            <person name="Ventosa A."/>
        </authorList>
    </citation>
    <scope>NUCLEOTIDE SEQUENCE</scope>
    <source>
        <strain evidence="7">JCM 18369</strain>
    </source>
</reference>
<sequence>MSSTSLPSQLSRTVVPNFERWTLRKLLLYTAVYTLAIVFLFPLFVAVITSFKTRAAVTQTLPFIPVFPWQEGFTIAQWAQAFSVLQNGLLNSFLRVIPATTLTAILGSLTAYSLTKIKWRGQVAVLLMMVAATFFPTQAAIVPIARFWSVYVPLDQLLGPVWTLPLLEPYHGDLLALIITDIAYGLPVVTVLFRGYYQTINQELIEAAKIDGANMYSIYRRIILPMSVPMFAVVFIFHFTQVWNSFLFPLIIMSGAGHSAAPATLALGGLGQSLEGTNYGLRMAGALLTALPTVIVFILAGDKFASGIQGGRA</sequence>
<evidence type="ECO:0000313" key="8">
    <source>
        <dbReference type="Proteomes" id="UP001166304"/>
    </source>
</evidence>
<comment type="similarity">
    <text evidence="5">Belongs to the binding-protein-dependent transport system permease family.</text>
</comment>
<evidence type="ECO:0000256" key="3">
    <source>
        <dbReference type="ARBA" id="ARBA00022989"/>
    </source>
</evidence>
<dbReference type="PANTHER" id="PTHR43879:SF1">
    <property type="entry name" value="GLUCOSE IMPORT SYSTEM PERMEASE PROTEIN GLCU"/>
    <property type="match status" value="1"/>
</dbReference>
<evidence type="ECO:0000256" key="2">
    <source>
        <dbReference type="ARBA" id="ARBA00022692"/>
    </source>
</evidence>
<evidence type="ECO:0000256" key="4">
    <source>
        <dbReference type="ARBA" id="ARBA00023136"/>
    </source>
</evidence>
<dbReference type="EMBL" id="JAHQXE010000006">
    <property type="protein sequence ID" value="MBV0903518.1"/>
    <property type="molecule type" value="Genomic_DNA"/>
</dbReference>
<name>A0AA41KK72_9EURY</name>
<dbReference type="InterPro" id="IPR035906">
    <property type="entry name" value="MetI-like_sf"/>
</dbReference>
<evidence type="ECO:0000256" key="1">
    <source>
        <dbReference type="ARBA" id="ARBA00004141"/>
    </source>
</evidence>
<accession>A0AA41KK72</accession>
<keyword evidence="8" id="KW-1185">Reference proteome</keyword>
<dbReference type="SUPFAM" id="SSF161098">
    <property type="entry name" value="MetI-like"/>
    <property type="match status" value="1"/>
</dbReference>
<comment type="subcellular location">
    <subcellularLocation>
        <location evidence="5">Cell membrane</location>
        <topology evidence="5">Multi-pass membrane protein</topology>
    </subcellularLocation>
    <subcellularLocation>
        <location evidence="1">Membrane</location>
        <topology evidence="1">Multi-pass membrane protein</topology>
    </subcellularLocation>
</comment>
<proteinExistence type="inferred from homology"/>
<feature type="transmembrane region" description="Helical" evidence="5">
    <location>
        <begin position="124"/>
        <end position="148"/>
    </location>
</feature>
<dbReference type="CDD" id="cd06261">
    <property type="entry name" value="TM_PBP2"/>
    <property type="match status" value="1"/>
</dbReference>
<dbReference type="AlphaFoldDB" id="A0AA41KK72"/>
<evidence type="ECO:0000259" key="6">
    <source>
        <dbReference type="PROSITE" id="PS50928"/>
    </source>
</evidence>
<feature type="transmembrane region" description="Helical" evidence="5">
    <location>
        <begin position="26"/>
        <end position="51"/>
    </location>
</feature>
<dbReference type="Pfam" id="PF00528">
    <property type="entry name" value="BPD_transp_1"/>
    <property type="match status" value="1"/>
</dbReference>
<keyword evidence="4 5" id="KW-0472">Membrane</keyword>
<feature type="transmembrane region" description="Helical" evidence="5">
    <location>
        <begin position="218"/>
        <end position="240"/>
    </location>
</feature>
<evidence type="ECO:0000313" key="7">
    <source>
        <dbReference type="EMBL" id="MBV0903518.1"/>
    </source>
</evidence>
<dbReference type="Gene3D" id="1.10.3720.10">
    <property type="entry name" value="MetI-like"/>
    <property type="match status" value="1"/>
</dbReference>
<keyword evidence="2 5" id="KW-0812">Transmembrane</keyword>
<evidence type="ECO:0000256" key="5">
    <source>
        <dbReference type="RuleBase" id="RU363032"/>
    </source>
</evidence>
<feature type="transmembrane region" description="Helical" evidence="5">
    <location>
        <begin position="279"/>
        <end position="300"/>
    </location>
</feature>
<dbReference type="RefSeq" id="WP_162414575.1">
    <property type="nucleotide sequence ID" value="NZ_JAHQXE010000006.1"/>
</dbReference>
<keyword evidence="5" id="KW-0813">Transport</keyword>
<protein>
    <submittedName>
        <fullName evidence="7">Carbohydrate ABC transporter permease</fullName>
    </submittedName>
</protein>